<evidence type="ECO:0000313" key="3">
    <source>
        <dbReference type="Proteomes" id="UP000184339"/>
    </source>
</evidence>
<evidence type="ECO:0000259" key="1">
    <source>
        <dbReference type="Pfam" id="PF01965"/>
    </source>
</evidence>
<accession>A0A1M7N0D1</accession>
<dbReference type="EMBL" id="FRCX01000003">
    <property type="protein sequence ID" value="SHM96969.1"/>
    <property type="molecule type" value="Genomic_DNA"/>
</dbReference>
<dbReference type="PANTHER" id="PTHR43130">
    <property type="entry name" value="ARAC-FAMILY TRANSCRIPTIONAL REGULATOR"/>
    <property type="match status" value="1"/>
</dbReference>
<name>A0A1M7N0D1_9BURK</name>
<sequence>MTRTIGIYIYDDVEVLDFAGPYEVFTCASRVAGKLAPDTAAPFRVRTLAPERTPIRARAGLELHPEATFADAGPIDVLVIPGGVVTAELAKPEVIAWIAGQARDCELVAAVCTGALLLAEAGLLNGKEATTHWEDIAELQQRWPQVTVRTDRRWVDNGRTVTSGGISAGIDMSLHLVERLASRELAQRTALQMEYDWKEA</sequence>
<dbReference type="GO" id="GO:0006355">
    <property type="term" value="P:regulation of DNA-templated transcription"/>
    <property type="evidence" value="ECO:0007669"/>
    <property type="project" value="TreeGrafter"/>
</dbReference>
<dbReference type="CDD" id="cd03139">
    <property type="entry name" value="GATase1_PfpI_2"/>
    <property type="match status" value="1"/>
</dbReference>
<dbReference type="PANTHER" id="PTHR43130:SF14">
    <property type="entry name" value="DJ-1_PFPI DOMAIN-CONTAINING PROTEIN"/>
    <property type="match status" value="1"/>
</dbReference>
<dbReference type="InterPro" id="IPR029062">
    <property type="entry name" value="Class_I_gatase-like"/>
</dbReference>
<dbReference type="OrthoDB" id="9803764at2"/>
<organism evidence="2 3">
    <name type="scientific">Duganella sacchari</name>
    <dbReference type="NCBI Taxonomy" id="551987"/>
    <lineage>
        <taxon>Bacteria</taxon>
        <taxon>Pseudomonadati</taxon>
        <taxon>Pseudomonadota</taxon>
        <taxon>Betaproteobacteria</taxon>
        <taxon>Burkholderiales</taxon>
        <taxon>Oxalobacteraceae</taxon>
        <taxon>Telluria group</taxon>
        <taxon>Duganella</taxon>
    </lineage>
</organism>
<dbReference type="SUPFAM" id="SSF52317">
    <property type="entry name" value="Class I glutamine amidotransferase-like"/>
    <property type="match status" value="1"/>
</dbReference>
<dbReference type="Pfam" id="PF01965">
    <property type="entry name" value="DJ-1_PfpI"/>
    <property type="match status" value="1"/>
</dbReference>
<gene>
    <name evidence="2" type="ORF">SAMN05192549_103414</name>
</gene>
<evidence type="ECO:0000313" key="2">
    <source>
        <dbReference type="EMBL" id="SHM96969.1"/>
    </source>
</evidence>
<protein>
    <submittedName>
        <fullName evidence="2">DJ-1/PfpI family protein</fullName>
    </submittedName>
</protein>
<dbReference type="STRING" id="551987.SAMN05192549_103414"/>
<reference evidence="3" key="1">
    <citation type="submission" date="2016-11" db="EMBL/GenBank/DDBJ databases">
        <authorList>
            <person name="Varghese N."/>
            <person name="Submissions S."/>
        </authorList>
    </citation>
    <scope>NUCLEOTIDE SEQUENCE [LARGE SCALE GENOMIC DNA]</scope>
    <source>
        <strain evidence="3">Sac-22</strain>
    </source>
</reference>
<dbReference type="InterPro" id="IPR002818">
    <property type="entry name" value="DJ-1/PfpI"/>
</dbReference>
<dbReference type="RefSeq" id="WP_072783464.1">
    <property type="nucleotide sequence ID" value="NZ_FRCX01000003.1"/>
</dbReference>
<proteinExistence type="predicted"/>
<dbReference type="AlphaFoldDB" id="A0A1M7N0D1"/>
<dbReference type="InterPro" id="IPR052158">
    <property type="entry name" value="INH-QAR"/>
</dbReference>
<dbReference type="Gene3D" id="3.40.50.880">
    <property type="match status" value="1"/>
</dbReference>
<dbReference type="Proteomes" id="UP000184339">
    <property type="component" value="Unassembled WGS sequence"/>
</dbReference>
<feature type="domain" description="DJ-1/PfpI" evidence="1">
    <location>
        <begin position="5"/>
        <end position="178"/>
    </location>
</feature>
<keyword evidence="3" id="KW-1185">Reference proteome</keyword>